<protein>
    <submittedName>
        <fullName evidence="1">Zinc finger mym-type protein 2-like: PROVISIONAL</fullName>
    </submittedName>
</protein>
<keyword evidence="2" id="KW-1185">Reference proteome</keyword>
<comment type="caution">
    <text evidence="1">The sequence shown here is derived from an EMBL/GenBank/DDBJ whole genome shotgun (WGS) entry which is preliminary data.</text>
</comment>
<evidence type="ECO:0000313" key="1">
    <source>
        <dbReference type="EMBL" id="KAF0523425.1"/>
    </source>
</evidence>
<dbReference type="Proteomes" id="UP000439903">
    <property type="component" value="Unassembled WGS sequence"/>
</dbReference>
<gene>
    <name evidence="1" type="ORF">F8M41_015421</name>
</gene>
<evidence type="ECO:0000313" key="2">
    <source>
        <dbReference type="Proteomes" id="UP000439903"/>
    </source>
</evidence>
<reference evidence="1 2" key="1">
    <citation type="journal article" date="2019" name="Environ. Microbiol.">
        <title>At the nexus of three kingdoms: the genome of the mycorrhizal fungus Gigaspora margarita provides insights into plant, endobacterial and fungal interactions.</title>
        <authorList>
            <person name="Venice F."/>
            <person name="Ghignone S."/>
            <person name="Salvioli di Fossalunga A."/>
            <person name="Amselem J."/>
            <person name="Novero M."/>
            <person name="Xianan X."/>
            <person name="Sedzielewska Toro K."/>
            <person name="Morin E."/>
            <person name="Lipzen A."/>
            <person name="Grigoriev I.V."/>
            <person name="Henrissat B."/>
            <person name="Martin F.M."/>
            <person name="Bonfante P."/>
        </authorList>
    </citation>
    <scope>NUCLEOTIDE SEQUENCE [LARGE SCALE GENOMIC DNA]</scope>
    <source>
        <strain evidence="1 2">BEG34</strain>
    </source>
</reference>
<proteinExistence type="predicted"/>
<dbReference type="EMBL" id="WTPW01000323">
    <property type="protein sequence ID" value="KAF0523425.1"/>
    <property type="molecule type" value="Genomic_DNA"/>
</dbReference>
<sequence length="188" mass="21196">MSFVQASQLPTQEEIVKLQNALLVSNTERNTSLWLHAIDQFNKSCGISISIELINSFEELETYLYYEIEIPETQVIQISEAQVIQIHEAKSNLVFTLQATKIPIAYAIEVSTAQESESFTTKIPTAQANKVSTAIQVQSQIQNTNKARTSKPSKLKFYIQAHPYSSVMAPFKPPYPPNSLLLASYRKR</sequence>
<dbReference type="AlphaFoldDB" id="A0A8H4AQL2"/>
<dbReference type="OrthoDB" id="2444300at2759"/>
<name>A0A8H4AQL2_GIGMA</name>
<accession>A0A8H4AQL2</accession>
<organism evidence="1 2">
    <name type="scientific">Gigaspora margarita</name>
    <dbReference type="NCBI Taxonomy" id="4874"/>
    <lineage>
        <taxon>Eukaryota</taxon>
        <taxon>Fungi</taxon>
        <taxon>Fungi incertae sedis</taxon>
        <taxon>Mucoromycota</taxon>
        <taxon>Glomeromycotina</taxon>
        <taxon>Glomeromycetes</taxon>
        <taxon>Diversisporales</taxon>
        <taxon>Gigasporaceae</taxon>
        <taxon>Gigaspora</taxon>
    </lineage>
</organism>